<sequence length="66" mass="7482">MRGQLMSIDANRTPKVENLPELITNRRVGGMDIITAVRHALLADIFVLITRSYPFLDLQLFGLNNK</sequence>
<dbReference type="HOGENOM" id="CLU_2956945_0_0_3"/>
<dbReference type="eggNOG" id="ENOG5031BKM">
    <property type="taxonomic scope" value="Bacteria"/>
</dbReference>
<accession>A2C395</accession>
<reference evidence="2" key="1">
    <citation type="journal article" date="2007" name="PLoS Genet.">
        <title>Patterns and implications of gene gain and loss in the evolution of Prochlorococcus.</title>
        <authorList>
            <person name="Kettler G.C."/>
            <person name="Martiny A.C."/>
            <person name="Huang K."/>
            <person name="Zucker J."/>
            <person name="Coleman M.L."/>
            <person name="Rodrigue S."/>
            <person name="Chen F."/>
            <person name="Lapidus A."/>
            <person name="Ferriera S."/>
            <person name="Johnson J."/>
            <person name="Steglich C."/>
            <person name="Church G.M."/>
            <person name="Richardson P."/>
            <person name="Chisholm S.W."/>
        </authorList>
    </citation>
    <scope>NUCLEOTIDE SEQUENCE [LARGE SCALE GENOMIC DNA]</scope>
    <source>
        <strain evidence="2">NATL1A</strain>
    </source>
</reference>
<organism evidence="1 2">
    <name type="scientific">Prochlorococcus marinus (strain NATL1A)</name>
    <dbReference type="NCBI Taxonomy" id="167555"/>
    <lineage>
        <taxon>Bacteria</taxon>
        <taxon>Bacillati</taxon>
        <taxon>Cyanobacteriota</taxon>
        <taxon>Cyanophyceae</taxon>
        <taxon>Synechococcales</taxon>
        <taxon>Prochlorococcaceae</taxon>
        <taxon>Prochlorococcus</taxon>
    </lineage>
</organism>
<dbReference type="EMBL" id="CP000553">
    <property type="protein sequence ID" value="ABM75955.1"/>
    <property type="molecule type" value="Genomic_DNA"/>
</dbReference>
<evidence type="ECO:0000313" key="2">
    <source>
        <dbReference type="Proteomes" id="UP000002592"/>
    </source>
</evidence>
<evidence type="ECO:0000313" key="1">
    <source>
        <dbReference type="EMBL" id="ABM75955.1"/>
    </source>
</evidence>
<gene>
    <name evidence="1" type="ordered locus">NATL1_13971</name>
</gene>
<protein>
    <submittedName>
        <fullName evidence="1">Uncharacterized protein</fullName>
    </submittedName>
</protein>
<proteinExistence type="predicted"/>
<name>A2C395_PROM1</name>
<dbReference type="AlphaFoldDB" id="A2C395"/>
<dbReference type="KEGG" id="pme:NATL1_13971"/>
<dbReference type="Proteomes" id="UP000002592">
    <property type="component" value="Chromosome"/>
</dbReference>